<dbReference type="Pfam" id="PF18735">
    <property type="entry name" value="HEPN_RiboL-PSP"/>
    <property type="match status" value="1"/>
</dbReference>
<dbReference type="Proteomes" id="UP001243757">
    <property type="component" value="Unassembled WGS sequence"/>
</dbReference>
<organism evidence="2 3">
    <name type="scientific">Pseudodonghicola flavimaris</name>
    <dbReference type="NCBI Taxonomy" id="3050036"/>
    <lineage>
        <taxon>Bacteria</taxon>
        <taxon>Pseudomonadati</taxon>
        <taxon>Pseudomonadota</taxon>
        <taxon>Alphaproteobacteria</taxon>
        <taxon>Rhodobacterales</taxon>
        <taxon>Paracoccaceae</taxon>
        <taxon>Pseudodonghicola</taxon>
    </lineage>
</organism>
<evidence type="ECO:0000313" key="2">
    <source>
        <dbReference type="EMBL" id="MDK3020314.1"/>
    </source>
</evidence>
<evidence type="ECO:0000313" key="3">
    <source>
        <dbReference type="Proteomes" id="UP001243757"/>
    </source>
</evidence>
<dbReference type="RefSeq" id="WP_284483004.1">
    <property type="nucleotide sequence ID" value="NZ_JASNJD010000024.1"/>
</dbReference>
<dbReference type="EMBL" id="JASNJD010000024">
    <property type="protein sequence ID" value="MDK3020314.1"/>
    <property type="molecule type" value="Genomic_DNA"/>
</dbReference>
<evidence type="ECO:0000259" key="1">
    <source>
        <dbReference type="Pfam" id="PF18735"/>
    </source>
</evidence>
<keyword evidence="3" id="KW-1185">Reference proteome</keyword>
<sequence length="155" mass="17601">MNKFAPEGSRGSAEFRADLAGMLVVTIAAMYETCVKVTMVSYASRYGREFEGFTDRNFSKLSSKISHQDLRRYAATFDGRVRDKFDEILDRRRKVTVRLSGRNPIKQLDQILNWRHDFAHAGLRQTTIGEAIATHRLASVVILSFYNAFEGEMGA</sequence>
<accession>A0ABT7F6S9</accession>
<comment type="caution">
    <text evidence="2">The sequence shown here is derived from an EMBL/GenBank/DDBJ whole genome shotgun (WGS) entry which is preliminary data.</text>
</comment>
<proteinExistence type="predicted"/>
<gene>
    <name evidence="2" type="ORF">QO033_21735</name>
</gene>
<name>A0ABT7F6S9_9RHOB</name>
<feature type="domain" description="RiboL-PSP-HEPN" evidence="1">
    <location>
        <begin position="12"/>
        <end position="150"/>
    </location>
</feature>
<reference evidence="2 3" key="1">
    <citation type="submission" date="2023-05" db="EMBL/GenBank/DDBJ databases">
        <title>Pseudodonghicola sp. nov.</title>
        <authorList>
            <person name="Huang J."/>
        </authorList>
    </citation>
    <scope>NUCLEOTIDE SEQUENCE [LARGE SCALE GENOMIC DNA]</scope>
    <source>
        <strain evidence="2 3">IC7</strain>
    </source>
</reference>
<protein>
    <submittedName>
        <fullName evidence="2">HEPN domain-containing protein</fullName>
    </submittedName>
</protein>
<dbReference type="InterPro" id="IPR041519">
    <property type="entry name" value="HEPN_RiboL-PSP"/>
</dbReference>